<sequence length="432" mass="49213">MDSSADIEYEPLSLQGNMEVKVPITASRDVISTNPVNENNDDISTLLKASGTHNEVDTDLGFFTEYNRLVDLYRCMSCDMFKLSLLKDSAFCDQMLEQTRSELFEAIKSNEDFPFDPYCEPKRRVFRSKGDTIAIKLAKIKHVHTLIGVTEGEDYSTIRGMISGFTRSKSISNVTIMSTPKSIPKSNIITRLNCNCALELKILKDTVSSLQTNMLLVKQTYYANAQFGSQKMGIVCDNVSSIKKDILNCKREMQERQTAIYFNIESITGEVKSKIESADAKLNDLYDFVHSSGVVKILKRDTHDQQFRLQDATCSASELATNNFQLQNQKSGYEVDAVVIYSTYWCSDTPEIRFGNYELSVHQLFSTIGPETHEARLYRRSDGTFARQGVKSEQITVCMTTRAELDERHYDNFDWPQTSITHEYFVWVFGKK</sequence>
<accession>A0A9D4F252</accession>
<evidence type="ECO:0000313" key="1">
    <source>
        <dbReference type="EMBL" id="KAH3788265.1"/>
    </source>
</evidence>
<proteinExistence type="predicted"/>
<evidence type="ECO:0000313" key="2">
    <source>
        <dbReference type="Proteomes" id="UP000828390"/>
    </source>
</evidence>
<reference evidence="1" key="1">
    <citation type="journal article" date="2019" name="bioRxiv">
        <title>The Genome of the Zebra Mussel, Dreissena polymorpha: A Resource for Invasive Species Research.</title>
        <authorList>
            <person name="McCartney M.A."/>
            <person name="Auch B."/>
            <person name="Kono T."/>
            <person name="Mallez S."/>
            <person name="Zhang Y."/>
            <person name="Obille A."/>
            <person name="Becker A."/>
            <person name="Abrahante J.E."/>
            <person name="Garbe J."/>
            <person name="Badalamenti J.P."/>
            <person name="Herman A."/>
            <person name="Mangelson H."/>
            <person name="Liachko I."/>
            <person name="Sullivan S."/>
            <person name="Sone E.D."/>
            <person name="Koren S."/>
            <person name="Silverstein K.A.T."/>
            <person name="Beckman K.B."/>
            <person name="Gohl D.M."/>
        </authorList>
    </citation>
    <scope>NUCLEOTIDE SEQUENCE</scope>
    <source>
        <strain evidence="1">Duluth1</strain>
        <tissue evidence="1">Whole animal</tissue>
    </source>
</reference>
<protein>
    <submittedName>
        <fullName evidence="1">Uncharacterized protein</fullName>
    </submittedName>
</protein>
<reference evidence="1" key="2">
    <citation type="submission" date="2020-11" db="EMBL/GenBank/DDBJ databases">
        <authorList>
            <person name="McCartney M.A."/>
            <person name="Auch B."/>
            <person name="Kono T."/>
            <person name="Mallez S."/>
            <person name="Becker A."/>
            <person name="Gohl D.M."/>
            <person name="Silverstein K.A.T."/>
            <person name="Koren S."/>
            <person name="Bechman K.B."/>
            <person name="Herman A."/>
            <person name="Abrahante J.E."/>
            <person name="Garbe J."/>
        </authorList>
    </citation>
    <scope>NUCLEOTIDE SEQUENCE</scope>
    <source>
        <strain evidence="1">Duluth1</strain>
        <tissue evidence="1">Whole animal</tissue>
    </source>
</reference>
<dbReference type="AlphaFoldDB" id="A0A9D4F252"/>
<gene>
    <name evidence="1" type="ORF">DPMN_166400</name>
</gene>
<keyword evidence="2" id="KW-1185">Reference proteome</keyword>
<dbReference type="EMBL" id="JAIWYP010000008">
    <property type="protein sequence ID" value="KAH3788265.1"/>
    <property type="molecule type" value="Genomic_DNA"/>
</dbReference>
<organism evidence="1 2">
    <name type="scientific">Dreissena polymorpha</name>
    <name type="common">Zebra mussel</name>
    <name type="synonym">Mytilus polymorpha</name>
    <dbReference type="NCBI Taxonomy" id="45954"/>
    <lineage>
        <taxon>Eukaryota</taxon>
        <taxon>Metazoa</taxon>
        <taxon>Spiralia</taxon>
        <taxon>Lophotrochozoa</taxon>
        <taxon>Mollusca</taxon>
        <taxon>Bivalvia</taxon>
        <taxon>Autobranchia</taxon>
        <taxon>Heteroconchia</taxon>
        <taxon>Euheterodonta</taxon>
        <taxon>Imparidentia</taxon>
        <taxon>Neoheterodontei</taxon>
        <taxon>Myida</taxon>
        <taxon>Dreissenoidea</taxon>
        <taxon>Dreissenidae</taxon>
        <taxon>Dreissena</taxon>
    </lineage>
</organism>
<name>A0A9D4F252_DREPO</name>
<dbReference type="Proteomes" id="UP000828390">
    <property type="component" value="Unassembled WGS sequence"/>
</dbReference>
<comment type="caution">
    <text evidence="1">The sequence shown here is derived from an EMBL/GenBank/DDBJ whole genome shotgun (WGS) entry which is preliminary data.</text>
</comment>